<sequence length="173" mass="18911">MKSIILTAILFFAASSGVHAQTIYTIDSGDKLRITVFDEESLSGDFSVGADGSVTLPLIGTVKLRDLTPQAAQKTIANALADGYIRHPVVSIDVLHFRPVYIIGEVNEPGEYEYSSGMNVLNVVALGSGYTYRADQDDIVIMRGRDDNRLEIPANEHSIVLPGDIIHIAERYF</sequence>
<protein>
    <submittedName>
        <fullName evidence="5">Polysaccharide export outer membrane protein</fullName>
    </submittedName>
</protein>
<gene>
    <name evidence="5" type="ORF">SAMN05428964_102368</name>
</gene>
<dbReference type="AlphaFoldDB" id="A0A285T5Z0"/>
<dbReference type="Proteomes" id="UP000219068">
    <property type="component" value="Unassembled WGS sequence"/>
</dbReference>
<organism evidence="5 6">
    <name type="scientific">Thalassospira xiamenensis</name>
    <dbReference type="NCBI Taxonomy" id="220697"/>
    <lineage>
        <taxon>Bacteria</taxon>
        <taxon>Pseudomonadati</taxon>
        <taxon>Pseudomonadota</taxon>
        <taxon>Alphaproteobacteria</taxon>
        <taxon>Rhodospirillales</taxon>
        <taxon>Thalassospiraceae</taxon>
        <taxon>Thalassospira</taxon>
    </lineage>
</organism>
<reference evidence="5 6" key="1">
    <citation type="submission" date="2017-08" db="EMBL/GenBank/DDBJ databases">
        <authorList>
            <person name="de Groot N.N."/>
        </authorList>
    </citation>
    <scope>NUCLEOTIDE SEQUENCE [LARGE SCALE GENOMIC DNA]</scope>
    <source>
        <strain evidence="5 6">USBA 78</strain>
    </source>
</reference>
<dbReference type="Gene3D" id="3.10.560.10">
    <property type="entry name" value="Outer membrane lipoprotein wza domain like"/>
    <property type="match status" value="1"/>
</dbReference>
<feature type="signal peptide" evidence="2">
    <location>
        <begin position="1"/>
        <end position="20"/>
    </location>
</feature>
<dbReference type="InterPro" id="IPR019554">
    <property type="entry name" value="Soluble_ligand-bd"/>
</dbReference>
<accession>A0A285T5Z0</accession>
<evidence type="ECO:0000313" key="5">
    <source>
        <dbReference type="EMBL" id="SOC16656.1"/>
    </source>
</evidence>
<name>A0A285T5Z0_9PROT</name>
<evidence type="ECO:0000259" key="3">
    <source>
        <dbReference type="Pfam" id="PF02563"/>
    </source>
</evidence>
<dbReference type="Pfam" id="PF02563">
    <property type="entry name" value="Poly_export"/>
    <property type="match status" value="1"/>
</dbReference>
<evidence type="ECO:0000256" key="2">
    <source>
        <dbReference type="SAM" id="SignalP"/>
    </source>
</evidence>
<dbReference type="PANTHER" id="PTHR33619">
    <property type="entry name" value="POLYSACCHARIDE EXPORT PROTEIN GFCE-RELATED"/>
    <property type="match status" value="1"/>
</dbReference>
<dbReference type="RefSeq" id="WP_097051777.1">
    <property type="nucleotide sequence ID" value="NZ_OBMM01000002.1"/>
</dbReference>
<dbReference type="Gene3D" id="3.30.1950.10">
    <property type="entry name" value="wza like domain"/>
    <property type="match status" value="1"/>
</dbReference>
<dbReference type="PANTHER" id="PTHR33619:SF3">
    <property type="entry name" value="POLYSACCHARIDE EXPORT PROTEIN GFCE-RELATED"/>
    <property type="match status" value="1"/>
</dbReference>
<evidence type="ECO:0000259" key="4">
    <source>
        <dbReference type="Pfam" id="PF10531"/>
    </source>
</evidence>
<dbReference type="GO" id="GO:0015159">
    <property type="term" value="F:polysaccharide transmembrane transporter activity"/>
    <property type="evidence" value="ECO:0007669"/>
    <property type="project" value="InterPro"/>
</dbReference>
<dbReference type="EMBL" id="OBMM01000002">
    <property type="protein sequence ID" value="SOC16656.1"/>
    <property type="molecule type" value="Genomic_DNA"/>
</dbReference>
<feature type="chain" id="PRO_5012199752" evidence="2">
    <location>
        <begin position="21"/>
        <end position="173"/>
    </location>
</feature>
<evidence type="ECO:0000256" key="1">
    <source>
        <dbReference type="ARBA" id="ARBA00022729"/>
    </source>
</evidence>
<dbReference type="InterPro" id="IPR049712">
    <property type="entry name" value="Poly_export"/>
</dbReference>
<proteinExistence type="predicted"/>
<dbReference type="Pfam" id="PF10531">
    <property type="entry name" value="SLBB"/>
    <property type="match status" value="1"/>
</dbReference>
<evidence type="ECO:0000313" key="6">
    <source>
        <dbReference type="Proteomes" id="UP000219068"/>
    </source>
</evidence>
<dbReference type="InterPro" id="IPR003715">
    <property type="entry name" value="Poly_export_N"/>
</dbReference>
<feature type="domain" description="Polysaccharide export protein N-terminal" evidence="3">
    <location>
        <begin position="20"/>
        <end position="94"/>
    </location>
</feature>
<feature type="domain" description="Soluble ligand binding" evidence="4">
    <location>
        <begin position="100"/>
        <end position="145"/>
    </location>
</feature>
<keyword evidence="1 2" id="KW-0732">Signal</keyword>